<reference evidence="2" key="1">
    <citation type="submission" date="2018-02" db="EMBL/GenBank/DDBJ databases">
        <authorList>
            <person name="Hausmann B."/>
        </authorList>
    </citation>
    <scope>NUCLEOTIDE SEQUENCE [LARGE SCALE GENOMIC DNA]</scope>
    <source>
        <strain evidence="2">Peat soil MAG SbF1</strain>
    </source>
</reference>
<dbReference type="EMBL" id="OMOF01000065">
    <property type="protein sequence ID" value="SPF35886.1"/>
    <property type="molecule type" value="Genomic_DNA"/>
</dbReference>
<gene>
    <name evidence="1" type="ORF">SBF1_1570006</name>
</gene>
<organism evidence="1 2">
    <name type="scientific">Candidatus Desulfosporosinus infrequens</name>
    <dbReference type="NCBI Taxonomy" id="2043169"/>
    <lineage>
        <taxon>Bacteria</taxon>
        <taxon>Bacillati</taxon>
        <taxon>Bacillota</taxon>
        <taxon>Clostridia</taxon>
        <taxon>Eubacteriales</taxon>
        <taxon>Desulfitobacteriaceae</taxon>
        <taxon>Desulfosporosinus</taxon>
    </lineage>
</organism>
<dbReference type="OrthoDB" id="9909204at2"/>
<name>A0A2U3K8C0_9FIRM</name>
<evidence type="ECO:0000313" key="2">
    <source>
        <dbReference type="Proteomes" id="UP000238916"/>
    </source>
</evidence>
<accession>A0A2U3K8C0</accession>
<protein>
    <submittedName>
        <fullName evidence="1">Uncharacterized protein</fullName>
    </submittedName>
</protein>
<dbReference type="Proteomes" id="UP000238916">
    <property type="component" value="Unassembled WGS sequence"/>
</dbReference>
<proteinExistence type="predicted"/>
<sequence>MSAKQLNIFGDEDFIESLVDPKQFSQQAQDHIRLLRNLALEVPIIDRLTGLSPEEQKYIRYLRERMAMALAAV</sequence>
<evidence type="ECO:0000313" key="1">
    <source>
        <dbReference type="EMBL" id="SPF35886.1"/>
    </source>
</evidence>
<dbReference type="AlphaFoldDB" id="A0A2U3K8C0"/>